<name>A0A7K3W504_9ACTN</name>
<dbReference type="Pfam" id="PF00239">
    <property type="entry name" value="Resolvase"/>
    <property type="match status" value="1"/>
</dbReference>
<dbReference type="RefSeq" id="WP_163483276.1">
    <property type="nucleotide sequence ID" value="NZ_JAAGWF010000022.1"/>
</dbReference>
<dbReference type="InterPro" id="IPR006119">
    <property type="entry name" value="Resolv_N"/>
</dbReference>
<protein>
    <submittedName>
        <fullName evidence="5">Recombinase family protein</fullName>
    </submittedName>
</protein>
<gene>
    <name evidence="5" type="ORF">GCU56_18770</name>
</gene>
<evidence type="ECO:0000313" key="6">
    <source>
        <dbReference type="Proteomes" id="UP000470246"/>
    </source>
</evidence>
<dbReference type="PANTHER" id="PTHR30461">
    <property type="entry name" value="DNA-INVERTASE FROM LAMBDOID PROPHAGE"/>
    <property type="match status" value="1"/>
</dbReference>
<dbReference type="PROSITE" id="PS51736">
    <property type="entry name" value="RECOMBINASES_3"/>
    <property type="match status" value="1"/>
</dbReference>
<dbReference type="Proteomes" id="UP000470246">
    <property type="component" value="Unassembled WGS sequence"/>
</dbReference>
<dbReference type="SUPFAM" id="SSF53041">
    <property type="entry name" value="Resolvase-like"/>
    <property type="match status" value="1"/>
</dbReference>
<dbReference type="PANTHER" id="PTHR30461:SF2">
    <property type="entry name" value="SERINE RECOMBINASE PINE-RELATED"/>
    <property type="match status" value="1"/>
</dbReference>
<accession>A0A7K3W504</accession>
<sequence>MTSKRVVLYARLSTSSDESVSIERQLEAGRDYCRAKGWEVIGEHVDDGVSASANAPEHRRGWQALLNRPRGSFDVVLIWKVDRLARKVIDFLHADEALQAKGAAVASVSDPIDMSTATGRAFATMLAVFAEMEAEAIRARVKAARRALVKAGRVPGGAAPFGYYNAPNPDGPGKVVAKDPDTIGFVTQAAARVLRGDSMNSVAAYLDEVAPRTGRKNSAAYWTITVTKRMLQNPILAGMTAHNPGNTGKQRGTEVLRDETGMPIIREDLAILSIEEHRALTARLAVSEPYTTPNPSYLAGLVWCGHCNRRMYRNAKSMNGKKVRVFQCQGKEGCGQQVTNLESIVEKTFLDRFGSLPMMRLERRGSDRDLAEVHHQISDTLARMSEDGADDDALLERLQALKSLRSKAPEPDRFEPILDQTVAEWWQTDRREALLSYFTGVRLTRGKGGRNFDPTRLTLIETRRIRIDPTVVPMDDPDAIAAAIRESKRSPEET</sequence>
<dbReference type="CDD" id="cd00338">
    <property type="entry name" value="Ser_Recombinase"/>
    <property type="match status" value="1"/>
</dbReference>
<dbReference type="GO" id="GO:0000150">
    <property type="term" value="F:DNA strand exchange activity"/>
    <property type="evidence" value="ECO:0007669"/>
    <property type="project" value="InterPro"/>
</dbReference>
<keyword evidence="2" id="KW-0233">DNA recombination</keyword>
<proteinExistence type="predicted"/>
<keyword evidence="1" id="KW-0238">DNA-binding</keyword>
<evidence type="ECO:0000259" key="3">
    <source>
        <dbReference type="PROSITE" id="PS51736"/>
    </source>
</evidence>
<dbReference type="InterPro" id="IPR036162">
    <property type="entry name" value="Resolvase-like_N_sf"/>
</dbReference>
<dbReference type="GO" id="GO:0003677">
    <property type="term" value="F:DNA binding"/>
    <property type="evidence" value="ECO:0007669"/>
    <property type="project" value="UniProtKB-KW"/>
</dbReference>
<dbReference type="Pfam" id="PF07508">
    <property type="entry name" value="Recombinase"/>
    <property type="match status" value="1"/>
</dbReference>
<dbReference type="InterPro" id="IPR025827">
    <property type="entry name" value="Zn_ribbon_recom_dom"/>
</dbReference>
<dbReference type="PROSITE" id="PS51737">
    <property type="entry name" value="RECOMBINASE_DNA_BIND"/>
    <property type="match status" value="1"/>
</dbReference>
<dbReference type="SMART" id="SM00857">
    <property type="entry name" value="Resolvase"/>
    <property type="match status" value="1"/>
</dbReference>
<evidence type="ECO:0000259" key="4">
    <source>
        <dbReference type="PROSITE" id="PS51737"/>
    </source>
</evidence>
<evidence type="ECO:0000256" key="1">
    <source>
        <dbReference type="ARBA" id="ARBA00023125"/>
    </source>
</evidence>
<reference evidence="5 6" key="1">
    <citation type="submission" date="2020-02" db="EMBL/GenBank/DDBJ databases">
        <title>Geodermatophilus sabuli CPCC 205279 I12A-02694.</title>
        <authorList>
            <person name="Jiang Z."/>
        </authorList>
    </citation>
    <scope>NUCLEOTIDE SEQUENCE [LARGE SCALE GENOMIC DNA]</scope>
    <source>
        <strain evidence="5 6">I12A-02694</strain>
    </source>
</reference>
<dbReference type="AlphaFoldDB" id="A0A7K3W504"/>
<comment type="caution">
    <text evidence="5">The sequence shown here is derived from an EMBL/GenBank/DDBJ whole genome shotgun (WGS) entry which is preliminary data.</text>
</comment>
<feature type="domain" description="Recombinase" evidence="4">
    <location>
        <begin position="160"/>
        <end position="283"/>
    </location>
</feature>
<organism evidence="5 6">
    <name type="scientific">Geodermatophilus sabuli</name>
    <dbReference type="NCBI Taxonomy" id="1564158"/>
    <lineage>
        <taxon>Bacteria</taxon>
        <taxon>Bacillati</taxon>
        <taxon>Actinomycetota</taxon>
        <taxon>Actinomycetes</taxon>
        <taxon>Geodermatophilales</taxon>
        <taxon>Geodermatophilaceae</taxon>
        <taxon>Geodermatophilus</taxon>
    </lineage>
</organism>
<feature type="domain" description="Resolvase/invertase-type recombinase catalytic" evidence="3">
    <location>
        <begin position="5"/>
        <end position="152"/>
    </location>
</feature>
<dbReference type="EMBL" id="JAAGWF010000022">
    <property type="protein sequence ID" value="NEK59902.1"/>
    <property type="molecule type" value="Genomic_DNA"/>
</dbReference>
<keyword evidence="6" id="KW-1185">Reference proteome</keyword>
<evidence type="ECO:0000313" key="5">
    <source>
        <dbReference type="EMBL" id="NEK59902.1"/>
    </source>
</evidence>
<dbReference type="Gene3D" id="3.40.50.1390">
    <property type="entry name" value="Resolvase, N-terminal catalytic domain"/>
    <property type="match status" value="1"/>
</dbReference>
<dbReference type="InterPro" id="IPR050639">
    <property type="entry name" value="SSR_resolvase"/>
</dbReference>
<dbReference type="InterPro" id="IPR011109">
    <property type="entry name" value="DNA_bind_recombinase_dom"/>
</dbReference>
<dbReference type="InterPro" id="IPR038109">
    <property type="entry name" value="DNA_bind_recomb_sf"/>
</dbReference>
<dbReference type="Gene3D" id="3.90.1750.20">
    <property type="entry name" value="Putative Large Serine Recombinase, Chain B, Domain 2"/>
    <property type="match status" value="1"/>
</dbReference>
<evidence type="ECO:0000256" key="2">
    <source>
        <dbReference type="ARBA" id="ARBA00023172"/>
    </source>
</evidence>
<dbReference type="Pfam" id="PF13408">
    <property type="entry name" value="Zn_ribbon_recom"/>
    <property type="match status" value="1"/>
</dbReference>